<proteinExistence type="predicted"/>
<reference evidence="2 3" key="1">
    <citation type="submission" date="2019-02" db="EMBL/GenBank/DDBJ databases">
        <authorList>
            <consortium name="Pathogen Informatics"/>
        </authorList>
    </citation>
    <scope>NUCLEOTIDE SEQUENCE [LARGE SCALE GENOMIC DNA]</scope>
    <source>
        <strain evidence="2 3">3012STDY6756503</strain>
    </source>
</reference>
<dbReference type="SUPFAM" id="SSF48619">
    <property type="entry name" value="Phospholipase A2, PLA2"/>
    <property type="match status" value="1"/>
</dbReference>
<feature type="signal peptide" evidence="1">
    <location>
        <begin position="1"/>
        <end position="24"/>
    </location>
</feature>
<dbReference type="AlphaFoldDB" id="A0ABD7UXX5"/>
<dbReference type="Gene3D" id="1.20.90.10">
    <property type="entry name" value="Phospholipase A2 domain"/>
    <property type="match status" value="1"/>
</dbReference>
<dbReference type="Proteomes" id="UP000360750">
    <property type="component" value="Unassembled WGS sequence"/>
</dbReference>
<organism evidence="2 3">
    <name type="scientific">Gordonia paraffinivorans</name>
    <dbReference type="NCBI Taxonomy" id="175628"/>
    <lineage>
        <taxon>Bacteria</taxon>
        <taxon>Bacillati</taxon>
        <taxon>Actinomycetota</taxon>
        <taxon>Actinomycetes</taxon>
        <taxon>Mycobacteriales</taxon>
        <taxon>Gordoniaceae</taxon>
        <taxon>Gordonia</taxon>
    </lineage>
</organism>
<feature type="chain" id="PRO_5044860311" description="Phospholipase A2" evidence="1">
    <location>
        <begin position="25"/>
        <end position="201"/>
    </location>
</feature>
<dbReference type="GeneID" id="60748285"/>
<evidence type="ECO:0000313" key="2">
    <source>
        <dbReference type="EMBL" id="VFA81144.1"/>
    </source>
</evidence>
<comment type="caution">
    <text evidence="2">The sequence shown here is derived from an EMBL/GenBank/DDBJ whole genome shotgun (WGS) entry which is preliminary data.</text>
</comment>
<dbReference type="RefSeq" id="WP_006899872.1">
    <property type="nucleotide sequence ID" value="NZ_CAACYD010000003.1"/>
</dbReference>
<protein>
    <recommendedName>
        <fullName evidence="4">Phospholipase A2</fullName>
    </recommendedName>
</protein>
<dbReference type="EMBL" id="CAACYD010000003">
    <property type="protein sequence ID" value="VFA81144.1"/>
    <property type="molecule type" value="Genomic_DNA"/>
</dbReference>
<gene>
    <name evidence="2" type="ORF">NCTC8139_00230</name>
</gene>
<evidence type="ECO:0008006" key="4">
    <source>
        <dbReference type="Google" id="ProtNLM"/>
    </source>
</evidence>
<evidence type="ECO:0000313" key="3">
    <source>
        <dbReference type="Proteomes" id="UP000360750"/>
    </source>
</evidence>
<keyword evidence="1" id="KW-0732">Signal</keyword>
<sequence length="201" mass="21386">MRAAIAAATLFVIVVGQWMSTAQAVAGDLGPDGTAGPSPRDAGNPYAQVVLTMIGPNPAHALEVLPASFEPSMGYTPLVEDGFPINPDGDCSSPVPLPDRFTPLCRTHDLGYDVLRAAARTGHPLDAWARLSLDRMLIDRMHRSCTDPACHAAAQAARIGLAWNTWRQFGGPPVAGETIPRLVSTTVERLFTDSSLTQENS</sequence>
<accession>A0ABD7UXX5</accession>
<name>A0ABD7UXX5_9ACTN</name>
<evidence type="ECO:0000256" key="1">
    <source>
        <dbReference type="SAM" id="SignalP"/>
    </source>
</evidence>
<dbReference type="InterPro" id="IPR036444">
    <property type="entry name" value="PLipase_A2_dom_sf"/>
</dbReference>